<feature type="domain" description="DUF7675" evidence="1">
    <location>
        <begin position="25"/>
        <end position="85"/>
    </location>
</feature>
<organism evidence="2 3">
    <name type="scientific">Aerococcus urinae</name>
    <dbReference type="NCBI Taxonomy" id="1376"/>
    <lineage>
        <taxon>Bacteria</taxon>
        <taxon>Bacillati</taxon>
        <taxon>Bacillota</taxon>
        <taxon>Bacilli</taxon>
        <taxon>Lactobacillales</taxon>
        <taxon>Aerococcaceae</taxon>
        <taxon>Aerococcus</taxon>
    </lineage>
</organism>
<dbReference type="Pfam" id="PF24723">
    <property type="entry name" value="DUF7675"/>
    <property type="match status" value="1"/>
</dbReference>
<gene>
    <name evidence="2" type="ORF">DBT54_00880</name>
</gene>
<dbReference type="InterPro" id="IPR056092">
    <property type="entry name" value="DUF7675"/>
</dbReference>
<protein>
    <recommendedName>
        <fullName evidence="1">DUF7675 domain-containing protein</fullName>
    </recommendedName>
</protein>
<dbReference type="Proteomes" id="UP000251923">
    <property type="component" value="Unassembled WGS sequence"/>
</dbReference>
<accession>A0A329NZ93</accession>
<evidence type="ECO:0000313" key="2">
    <source>
        <dbReference type="EMBL" id="RAV81458.1"/>
    </source>
</evidence>
<evidence type="ECO:0000313" key="3">
    <source>
        <dbReference type="Proteomes" id="UP000251923"/>
    </source>
</evidence>
<reference evidence="2 3" key="1">
    <citation type="submission" date="2018-04" db="EMBL/GenBank/DDBJ databases">
        <title>Aerococcus urinae genomes.</title>
        <authorList>
            <person name="Hilt E."/>
            <person name="Gilbert N.M."/>
            <person name="Thomas-White K."/>
            <person name="Putonti C."/>
            <person name="Lewis A.L."/>
            <person name="Visck K.L."/>
            <person name="Wolfe A.J."/>
        </authorList>
    </citation>
    <scope>NUCLEOTIDE SEQUENCE [LARGE SCALE GENOMIC DNA]</scope>
    <source>
        <strain evidence="2 3">UMB7480</strain>
    </source>
</reference>
<comment type="caution">
    <text evidence="2">The sequence shown here is derived from an EMBL/GenBank/DDBJ whole genome shotgun (WGS) entry which is preliminary data.</text>
</comment>
<name>A0A329NZ93_9LACT</name>
<dbReference type="RefSeq" id="WP_111829104.1">
    <property type="nucleotide sequence ID" value="NZ_JASOKO010000015.1"/>
</dbReference>
<proteinExistence type="predicted"/>
<evidence type="ECO:0000259" key="1">
    <source>
        <dbReference type="Pfam" id="PF24723"/>
    </source>
</evidence>
<dbReference type="AlphaFoldDB" id="A0A329NZ93"/>
<dbReference type="EMBL" id="QMHM01000001">
    <property type="protein sequence ID" value="RAV81458.1"/>
    <property type="molecule type" value="Genomic_DNA"/>
</dbReference>
<sequence length="86" mass="10486">MEDDEYYEDEQTIFVESHLEGYTDWYKDSPEAKIWQIDYIEGSFGPFLFSFDRKKIYNFWPDYPNKLTAEGKEIFDKEFPEMAELK</sequence>